<dbReference type="RefSeq" id="WP_311493531.1">
    <property type="nucleotide sequence ID" value="NZ_JAVRHO010000002.1"/>
</dbReference>
<accession>A0ABU3CGA7</accession>
<dbReference type="InterPro" id="IPR024618">
    <property type="entry name" value="DUF3857"/>
</dbReference>
<dbReference type="Pfam" id="PF12969">
    <property type="entry name" value="DUF3857"/>
    <property type="match status" value="1"/>
</dbReference>
<organism evidence="3 4">
    <name type="scientific">Autumnicola lenta</name>
    <dbReference type="NCBI Taxonomy" id="3075593"/>
    <lineage>
        <taxon>Bacteria</taxon>
        <taxon>Pseudomonadati</taxon>
        <taxon>Bacteroidota</taxon>
        <taxon>Flavobacteriia</taxon>
        <taxon>Flavobacteriales</taxon>
        <taxon>Flavobacteriaceae</taxon>
        <taxon>Autumnicola</taxon>
    </lineage>
</organism>
<dbReference type="Pfam" id="PF01841">
    <property type="entry name" value="Transglut_core"/>
    <property type="match status" value="1"/>
</dbReference>
<comment type="caution">
    <text evidence="3">The sequence shown here is derived from an EMBL/GenBank/DDBJ whole genome shotgun (WGS) entry which is preliminary data.</text>
</comment>
<dbReference type="Proteomes" id="UP001245285">
    <property type="component" value="Unassembled WGS sequence"/>
</dbReference>
<feature type="domain" description="DUF3857" evidence="2">
    <location>
        <begin position="67"/>
        <end position="198"/>
    </location>
</feature>
<keyword evidence="4" id="KW-1185">Reference proteome</keyword>
<dbReference type="Gene3D" id="3.10.620.30">
    <property type="match status" value="1"/>
</dbReference>
<name>A0ABU3CGA7_9FLAO</name>
<evidence type="ECO:0000313" key="4">
    <source>
        <dbReference type="Proteomes" id="UP001245285"/>
    </source>
</evidence>
<dbReference type="InterPro" id="IPR002931">
    <property type="entry name" value="Transglutaminase-like"/>
</dbReference>
<evidence type="ECO:0000259" key="2">
    <source>
        <dbReference type="Pfam" id="PF12969"/>
    </source>
</evidence>
<gene>
    <name evidence="3" type="ORF">RM545_01675</name>
</gene>
<sequence length="669" mass="76762">MKNYYFLLITFFVMNPLFSQDFKFGKVSEEEVLEKVHPLDSAANAVILYKSEDTYYELNQNTGFTLVTDVHERIKIYNKEGFDWATKEITAYQSGSDRQKIINVKGNTYNIVNGKLEDEKLHKDGIFDEEVNKYRLKTKFTMPAVTDGSVIEFSYTIRSPFLTRIGDTRLQYTIPVNRMEVKVKIPEFFGFKLHSNLKSGLIFNIDKSGDTFRYTYQESNRRNNGWTMSSNYSSNSIDYKLDVYEINQDDIPALKEEPFVDYLENYAAYIKWELMFTKFPNSPVKNLTESWEKVTKTIYDGSLGSELDQERYFRKDIDELLKGVSNPETKVALIYGFVKKKVRWNDFVGCYAENGLKSAYKEGVGNCADINLMLTAMLRYAGLTANPVLISTPDNGIPVFPTRNGFNYVVSCVELQDQTVLLDATDPLAAIGELPKRARNFQGRLIREEGSSDWVDLIPNTVSEEKVYMYLGLNDSLKLEGKASKAHQGLYAKRFRENNGMSDEKYLEKLESKLGGFTISELVVDNKKDISENIREAYTFTAKNAVEEINGKIYLQPFLFDAVRENPFKADERNYPIFFDFPSLQNENITFVAPEGYILESVPESGIFQLNGGEVKYTFLVQQSGSVLSIRSTLDLPKTYFTPEDYEGLKKFYSQIIEKQTEAIVLSKI</sequence>
<dbReference type="InterPro" id="IPR038765">
    <property type="entry name" value="Papain-like_cys_pep_sf"/>
</dbReference>
<evidence type="ECO:0000259" key="1">
    <source>
        <dbReference type="Pfam" id="PF01841"/>
    </source>
</evidence>
<feature type="domain" description="Transglutaminase-like" evidence="1">
    <location>
        <begin position="319"/>
        <end position="394"/>
    </location>
</feature>
<dbReference type="Gene3D" id="2.60.40.3140">
    <property type="match status" value="1"/>
</dbReference>
<protein>
    <submittedName>
        <fullName evidence="3">DUF3857 domain-containing protein</fullName>
    </submittedName>
</protein>
<dbReference type="Gene3D" id="2.60.120.1130">
    <property type="match status" value="1"/>
</dbReference>
<reference evidence="3 4" key="1">
    <citation type="submission" date="2023-09" db="EMBL/GenBank/DDBJ databases">
        <authorList>
            <person name="Rey-Velasco X."/>
        </authorList>
    </citation>
    <scope>NUCLEOTIDE SEQUENCE [LARGE SCALE GENOMIC DNA]</scope>
    <source>
        <strain evidence="3 4">F260</strain>
    </source>
</reference>
<dbReference type="SUPFAM" id="SSF54001">
    <property type="entry name" value="Cysteine proteinases"/>
    <property type="match status" value="1"/>
</dbReference>
<dbReference type="EMBL" id="JAVRHO010000002">
    <property type="protein sequence ID" value="MDT0645384.1"/>
    <property type="molecule type" value="Genomic_DNA"/>
</dbReference>
<evidence type="ECO:0000313" key="3">
    <source>
        <dbReference type="EMBL" id="MDT0645384.1"/>
    </source>
</evidence>
<proteinExistence type="predicted"/>